<accession>A0A3B1AF46</accession>
<reference evidence="2" key="1">
    <citation type="submission" date="2018-06" db="EMBL/GenBank/DDBJ databases">
        <authorList>
            <person name="Zhirakovskaya E."/>
        </authorList>
    </citation>
    <scope>NUCLEOTIDE SEQUENCE</scope>
</reference>
<evidence type="ECO:0000259" key="1">
    <source>
        <dbReference type="PROSITE" id="PS51782"/>
    </source>
</evidence>
<evidence type="ECO:0000313" key="2">
    <source>
        <dbReference type="EMBL" id="VAX04476.1"/>
    </source>
</evidence>
<organism evidence="2">
    <name type="scientific">hydrothermal vent metagenome</name>
    <dbReference type="NCBI Taxonomy" id="652676"/>
    <lineage>
        <taxon>unclassified sequences</taxon>
        <taxon>metagenomes</taxon>
        <taxon>ecological metagenomes</taxon>
    </lineage>
</organism>
<dbReference type="PANTHER" id="PTHR34700">
    <property type="entry name" value="POTASSIUM BINDING PROTEIN KBP"/>
    <property type="match status" value="1"/>
</dbReference>
<dbReference type="InterPro" id="IPR013783">
    <property type="entry name" value="Ig-like_fold"/>
</dbReference>
<name>A0A3B1AF46_9ZZZZ</name>
<dbReference type="PROSITE" id="PS51782">
    <property type="entry name" value="LYSM"/>
    <property type="match status" value="1"/>
</dbReference>
<dbReference type="Gene3D" id="3.10.350.10">
    <property type="entry name" value="LysM domain"/>
    <property type="match status" value="1"/>
</dbReference>
<dbReference type="InterPro" id="IPR052196">
    <property type="entry name" value="Bact_Kbp"/>
</dbReference>
<dbReference type="Pfam" id="PF01476">
    <property type="entry name" value="LysM"/>
    <property type="match status" value="1"/>
</dbReference>
<dbReference type="CDD" id="cd00118">
    <property type="entry name" value="LysM"/>
    <property type="match status" value="1"/>
</dbReference>
<dbReference type="PANTHER" id="PTHR34700:SF4">
    <property type="entry name" value="PHAGE-LIKE ELEMENT PBSX PROTEIN XKDP"/>
    <property type="match status" value="1"/>
</dbReference>
<sequence>MASGWAIRGSVSLLALVAACAVVWILFFADDNANDFFTSSPPQKESIVELGSAAPLQDPIIQKTILPSFDIVRISRNGTGVIAGRAEPNSDIHIYAHGKEIGSAVADRNGEWVLLYDDPLPSGPTELSLKSIMPGKFEVFSSDVVIVAVPVPRRDEGRFNEDEKNGVVAILSPRTGGGPTRVLQKPRLVNFAELTKGLSLDSLDYDEKANAIISGTATKNTRLRIYLDNNFIAEVKSSDEGIWTHSFVKELGFEEHIIRVDQLLEGDDVEMRIEQPFIRGEAIDLLKAKGEVIVRPGNSLWHIARKLYGSGFHYTLIFGANKSLIKDPDLIYPGQNFTLPHVPIME</sequence>
<dbReference type="Gene3D" id="2.60.40.10">
    <property type="entry name" value="Immunoglobulins"/>
    <property type="match status" value="1"/>
</dbReference>
<proteinExistence type="predicted"/>
<feature type="domain" description="LysM" evidence="1">
    <location>
        <begin position="290"/>
        <end position="339"/>
    </location>
</feature>
<dbReference type="InterPro" id="IPR036779">
    <property type="entry name" value="LysM_dom_sf"/>
</dbReference>
<dbReference type="AlphaFoldDB" id="A0A3B1AF46"/>
<dbReference type="SMART" id="SM00257">
    <property type="entry name" value="LysM"/>
    <property type="match status" value="1"/>
</dbReference>
<gene>
    <name evidence="2" type="ORF">MNBD_ALPHA03-1360</name>
</gene>
<protein>
    <recommendedName>
        <fullName evidence="1">LysM domain-containing protein</fullName>
    </recommendedName>
</protein>
<dbReference type="EMBL" id="UOFW01000093">
    <property type="protein sequence ID" value="VAX04476.1"/>
    <property type="molecule type" value="Genomic_DNA"/>
</dbReference>
<dbReference type="InterPro" id="IPR018392">
    <property type="entry name" value="LysM"/>
</dbReference>